<dbReference type="Proteomes" id="UP000572268">
    <property type="component" value="Unassembled WGS sequence"/>
</dbReference>
<proteinExistence type="predicted"/>
<dbReference type="EMBL" id="JABAHT010000094">
    <property type="protein sequence ID" value="KAF4665425.1"/>
    <property type="molecule type" value="Genomic_DNA"/>
</dbReference>
<comment type="caution">
    <text evidence="2">The sequence shown here is derived from an EMBL/GenBank/DDBJ whole genome shotgun (WGS) entry which is preliminary data.</text>
</comment>
<name>A0A7J6M1R0_PEROL</name>
<dbReference type="AlphaFoldDB" id="A0A7J6M1R0"/>
<organism evidence="2 4">
    <name type="scientific">Perkinsus olseni</name>
    <name type="common">Perkinsus atlanticus</name>
    <dbReference type="NCBI Taxonomy" id="32597"/>
    <lineage>
        <taxon>Eukaryota</taxon>
        <taxon>Sar</taxon>
        <taxon>Alveolata</taxon>
        <taxon>Perkinsozoa</taxon>
        <taxon>Perkinsea</taxon>
        <taxon>Perkinsida</taxon>
        <taxon>Perkinsidae</taxon>
        <taxon>Perkinsus</taxon>
    </lineage>
</organism>
<evidence type="ECO:0000313" key="4">
    <source>
        <dbReference type="Proteomes" id="UP000570595"/>
    </source>
</evidence>
<evidence type="ECO:0000313" key="5">
    <source>
        <dbReference type="Proteomes" id="UP000572268"/>
    </source>
</evidence>
<sequence>MPADSSSGGERGLAILCNGTLDDGSLGPEDMEVQDTNVEVDTPGTPPIPGQHGNRIDKRSTGIADDLVAAWDSAESLMQESSLVGVAIPAGIVRASGSSTLVSALRDSRKQRNHWADTCPNIEKLVHLQDTLRRLAAQDPSAVAVDELLVALNSVLGLLTLSYATSVGESVYSVVKGGQS</sequence>
<dbReference type="EMBL" id="JABANN010000031">
    <property type="protein sequence ID" value="KAF4674362.1"/>
    <property type="molecule type" value="Genomic_DNA"/>
</dbReference>
<evidence type="ECO:0000256" key="1">
    <source>
        <dbReference type="SAM" id="MobiDB-lite"/>
    </source>
</evidence>
<dbReference type="Proteomes" id="UP000570595">
    <property type="component" value="Unassembled WGS sequence"/>
</dbReference>
<reference evidence="4 5" key="1">
    <citation type="submission" date="2020-04" db="EMBL/GenBank/DDBJ databases">
        <title>Perkinsus olseni comparative genomics.</title>
        <authorList>
            <person name="Bogema D.R."/>
        </authorList>
    </citation>
    <scope>NUCLEOTIDE SEQUENCE [LARGE SCALE GENOMIC DNA]</scope>
    <source>
        <strain evidence="2">ATCC PRA-179</strain>
        <strain evidence="3">ATCC PRA-31</strain>
    </source>
</reference>
<accession>A0A7J6M1R0</accession>
<protein>
    <submittedName>
        <fullName evidence="2">Uncharacterized protein</fullName>
    </submittedName>
</protein>
<feature type="region of interest" description="Disordered" evidence="1">
    <location>
        <begin position="37"/>
        <end position="58"/>
    </location>
</feature>
<evidence type="ECO:0000313" key="3">
    <source>
        <dbReference type="EMBL" id="KAF4674362.1"/>
    </source>
</evidence>
<evidence type="ECO:0000313" key="2">
    <source>
        <dbReference type="EMBL" id="KAF4665425.1"/>
    </source>
</evidence>
<gene>
    <name evidence="3" type="ORF">FOL46_005143</name>
    <name evidence="2" type="ORF">FOZ61_010918</name>
</gene>